<accession>A0A4R5QGZ9</accession>
<evidence type="ECO:0000256" key="2">
    <source>
        <dbReference type="SAM" id="SignalP"/>
    </source>
</evidence>
<dbReference type="OrthoDB" id="7281550at2"/>
<dbReference type="EMBL" id="SMSJ01000017">
    <property type="protein sequence ID" value="TDH61787.1"/>
    <property type="molecule type" value="Genomic_DNA"/>
</dbReference>
<protein>
    <submittedName>
        <fullName evidence="3">Phosphoribosylamine--glycine ligase</fullName>
    </submittedName>
</protein>
<comment type="caution">
    <text evidence="3">The sequence shown here is derived from an EMBL/GenBank/DDBJ whole genome shotgun (WGS) entry which is preliminary data.</text>
</comment>
<feature type="signal peptide" evidence="2">
    <location>
        <begin position="1"/>
        <end position="20"/>
    </location>
</feature>
<keyword evidence="2" id="KW-0732">Signal</keyword>
<evidence type="ECO:0000313" key="4">
    <source>
        <dbReference type="Proteomes" id="UP000295096"/>
    </source>
</evidence>
<dbReference type="RefSeq" id="WP_133289366.1">
    <property type="nucleotide sequence ID" value="NZ_SMSJ01000017.1"/>
</dbReference>
<dbReference type="AlphaFoldDB" id="A0A4R5QGZ9"/>
<dbReference type="GO" id="GO:0016874">
    <property type="term" value="F:ligase activity"/>
    <property type="evidence" value="ECO:0007669"/>
    <property type="project" value="UniProtKB-KW"/>
</dbReference>
<feature type="chain" id="PRO_5020998130" evidence="2">
    <location>
        <begin position="21"/>
        <end position="99"/>
    </location>
</feature>
<sequence>MSRRLSLAALLLLGGCSLFGPTGPKLPPPDDSPDARACRAEARNSPEVQALGRQFYASSQENMDRMQGEVGRAQSRAYRDCMRARGHGPQGGVEPQVPR</sequence>
<evidence type="ECO:0000313" key="3">
    <source>
        <dbReference type="EMBL" id="TDH61787.1"/>
    </source>
</evidence>
<dbReference type="PROSITE" id="PS51257">
    <property type="entry name" value="PROKAR_LIPOPROTEIN"/>
    <property type="match status" value="1"/>
</dbReference>
<evidence type="ECO:0000256" key="1">
    <source>
        <dbReference type="SAM" id="MobiDB-lite"/>
    </source>
</evidence>
<dbReference type="Proteomes" id="UP000295096">
    <property type="component" value="Unassembled WGS sequence"/>
</dbReference>
<reference evidence="3 4" key="1">
    <citation type="journal article" date="2016" name="J. Microbiol.">
        <title>Dankookia rubra gen. nov., sp. nov., an alphaproteobacterium isolated from sediment of a shallow stream.</title>
        <authorList>
            <person name="Kim W.H."/>
            <person name="Kim D.H."/>
            <person name="Kang K."/>
            <person name="Ahn T.Y."/>
        </authorList>
    </citation>
    <scope>NUCLEOTIDE SEQUENCE [LARGE SCALE GENOMIC DNA]</scope>
    <source>
        <strain evidence="3 4">JCM30602</strain>
    </source>
</reference>
<feature type="region of interest" description="Disordered" evidence="1">
    <location>
        <begin position="19"/>
        <end position="38"/>
    </location>
</feature>
<gene>
    <name evidence="3" type="ORF">E2C06_14710</name>
</gene>
<name>A0A4R5QGZ9_9PROT</name>
<keyword evidence="4" id="KW-1185">Reference proteome</keyword>
<proteinExistence type="predicted"/>
<organism evidence="3 4">
    <name type="scientific">Dankookia rubra</name>
    <dbReference type="NCBI Taxonomy" id="1442381"/>
    <lineage>
        <taxon>Bacteria</taxon>
        <taxon>Pseudomonadati</taxon>
        <taxon>Pseudomonadota</taxon>
        <taxon>Alphaproteobacteria</taxon>
        <taxon>Acetobacterales</taxon>
        <taxon>Roseomonadaceae</taxon>
        <taxon>Dankookia</taxon>
    </lineage>
</organism>
<keyword evidence="3" id="KW-0436">Ligase</keyword>